<dbReference type="Gene3D" id="3.40.50.620">
    <property type="entry name" value="HUPs"/>
    <property type="match status" value="2"/>
</dbReference>
<sequence>MYIRFLIPINFEPYTLNAINYSSLLAEKFQGEITLLHVFTPYFDENEETDDNHKRLSTIEDTYNELENIKDQTIKDFNNPNITIKTKVIEGYPEDAIPLFCTDYSPDLIVMGTKSKGETIKELLGSVTLDIIRNVNFPVLAVPTDYDLNLNKLNNILFLTDFCKGEYTSLHKLVRLTMSFNTVIHNVQYHPEGKEKADVNLLNEYLEYCATTYRNQKMEAEFIYGDDVLQAATEYIKNTDIDLLAITRKKRNVISKLLHPSITKTMLFNIDIPMLFFHQ</sequence>
<comment type="similarity">
    <text evidence="1">Belongs to the universal stress protein A family.</text>
</comment>
<evidence type="ECO:0000313" key="3">
    <source>
        <dbReference type="EMBL" id="MCW3789084.1"/>
    </source>
</evidence>
<dbReference type="InterPro" id="IPR006015">
    <property type="entry name" value="Universal_stress_UspA"/>
</dbReference>
<comment type="caution">
    <text evidence="3">The sequence shown here is derived from an EMBL/GenBank/DDBJ whole genome shotgun (WGS) entry which is preliminary data.</text>
</comment>
<accession>A0AAE3M8X9</accession>
<protein>
    <submittedName>
        <fullName evidence="3">Universal stress protein</fullName>
    </submittedName>
</protein>
<dbReference type="SUPFAM" id="SSF52402">
    <property type="entry name" value="Adenine nucleotide alpha hydrolases-like"/>
    <property type="match status" value="2"/>
</dbReference>
<dbReference type="CDD" id="cd00293">
    <property type="entry name" value="USP-like"/>
    <property type="match status" value="1"/>
</dbReference>
<dbReference type="PRINTS" id="PR01438">
    <property type="entry name" value="UNVRSLSTRESS"/>
</dbReference>
<keyword evidence="4" id="KW-1185">Reference proteome</keyword>
<evidence type="ECO:0000313" key="4">
    <source>
        <dbReference type="Proteomes" id="UP001209229"/>
    </source>
</evidence>
<dbReference type="Proteomes" id="UP001209229">
    <property type="component" value="Unassembled WGS sequence"/>
</dbReference>
<reference evidence="3" key="1">
    <citation type="submission" date="2022-10" db="EMBL/GenBank/DDBJ databases">
        <authorList>
            <person name="Yu W.X."/>
        </authorList>
    </citation>
    <scope>NUCLEOTIDE SEQUENCE</scope>
    <source>
        <strain evidence="3">AAT</strain>
    </source>
</reference>
<dbReference type="Pfam" id="PF00582">
    <property type="entry name" value="Usp"/>
    <property type="match status" value="1"/>
</dbReference>
<dbReference type="InterPro" id="IPR014729">
    <property type="entry name" value="Rossmann-like_a/b/a_fold"/>
</dbReference>
<dbReference type="InterPro" id="IPR006016">
    <property type="entry name" value="UspA"/>
</dbReference>
<dbReference type="PANTHER" id="PTHR46268:SF6">
    <property type="entry name" value="UNIVERSAL STRESS PROTEIN UP12"/>
    <property type="match status" value="1"/>
</dbReference>
<evidence type="ECO:0000256" key="1">
    <source>
        <dbReference type="ARBA" id="ARBA00008791"/>
    </source>
</evidence>
<dbReference type="EMBL" id="JAPDPJ010000081">
    <property type="protein sequence ID" value="MCW3789084.1"/>
    <property type="molecule type" value="Genomic_DNA"/>
</dbReference>
<feature type="domain" description="UspA" evidence="2">
    <location>
        <begin position="1"/>
        <end position="143"/>
    </location>
</feature>
<name>A0AAE3M8X9_9BACT</name>
<organism evidence="3 4">
    <name type="scientific">Plebeiibacterium sediminum</name>
    <dbReference type="NCBI Taxonomy" id="2992112"/>
    <lineage>
        <taxon>Bacteria</taxon>
        <taxon>Pseudomonadati</taxon>
        <taxon>Bacteroidota</taxon>
        <taxon>Bacteroidia</taxon>
        <taxon>Marinilabiliales</taxon>
        <taxon>Marinilabiliaceae</taxon>
        <taxon>Plebeiibacterium</taxon>
    </lineage>
</organism>
<gene>
    <name evidence="3" type="ORF">OM075_21640</name>
</gene>
<proteinExistence type="inferred from homology"/>
<evidence type="ECO:0000259" key="2">
    <source>
        <dbReference type="Pfam" id="PF00582"/>
    </source>
</evidence>
<dbReference type="RefSeq" id="WP_301192640.1">
    <property type="nucleotide sequence ID" value="NZ_JAPDPJ010000081.1"/>
</dbReference>
<dbReference type="AlphaFoldDB" id="A0AAE3M8X9"/>
<dbReference type="PANTHER" id="PTHR46268">
    <property type="entry name" value="STRESS RESPONSE PROTEIN NHAX"/>
    <property type="match status" value="1"/>
</dbReference>